<accession>A0A150LVU6</accession>
<sequence>MKNEKHFFAAPSLVFSDLSNSHFCHMDMGFVTPFFLIRQQMESIS</sequence>
<evidence type="ECO:0000313" key="2">
    <source>
        <dbReference type="Proteomes" id="UP000075455"/>
    </source>
</evidence>
<dbReference type="Proteomes" id="UP000075455">
    <property type="component" value="Unassembled WGS sequence"/>
</dbReference>
<name>A0A150LVU6_9BACL</name>
<dbReference type="EMBL" id="LQYS01000032">
    <property type="protein sequence ID" value="KYD16347.1"/>
    <property type="molecule type" value="Genomic_DNA"/>
</dbReference>
<protein>
    <submittedName>
        <fullName evidence="1">Uncharacterized protein</fullName>
    </submittedName>
</protein>
<evidence type="ECO:0000313" key="1">
    <source>
        <dbReference type="EMBL" id="KYD16347.1"/>
    </source>
</evidence>
<comment type="caution">
    <text evidence="1">The sequence shown here is derived from an EMBL/GenBank/DDBJ whole genome shotgun (WGS) entry which is preliminary data.</text>
</comment>
<reference evidence="1 2" key="1">
    <citation type="submission" date="2016-01" db="EMBL/GenBank/DDBJ databases">
        <title>Draft Genome Sequences of Seven Thermophilic Sporeformers Isolated from Foods.</title>
        <authorList>
            <person name="Berendsen E.M."/>
            <person name="Wells-Bennik M.H."/>
            <person name="Krawcyk A.O."/>
            <person name="De Jong A."/>
            <person name="Holsappel S."/>
            <person name="Eijlander R.T."/>
            <person name="Kuipers O.P."/>
        </authorList>
    </citation>
    <scope>NUCLEOTIDE SEQUENCE [LARGE SCALE GENOMIC DNA]</scope>
    <source>
        <strain evidence="1 2">B4119</strain>
    </source>
</reference>
<dbReference type="AlphaFoldDB" id="A0A150LVU6"/>
<dbReference type="PATRIC" id="fig|81408.3.peg.2868"/>
<gene>
    <name evidence="1" type="ORF">B4119_1760</name>
</gene>
<organism evidence="1 2">
    <name type="scientific">Saccharococcus caldoxylosilyticus</name>
    <dbReference type="NCBI Taxonomy" id="81408"/>
    <lineage>
        <taxon>Bacteria</taxon>
        <taxon>Bacillati</taxon>
        <taxon>Bacillota</taxon>
        <taxon>Bacilli</taxon>
        <taxon>Bacillales</taxon>
        <taxon>Anoxybacillaceae</taxon>
        <taxon>Saccharococcus</taxon>
    </lineage>
</organism>
<proteinExistence type="predicted"/>